<sequence length="215" mass="23380">MCKRALLFANGELTTASWLTQFIAAKDFLIAVDGGLRHLLPLGRIPHLLIGDLDSVEPAQVEQLKAQGVEIRQYPVHKDETDLELALLAAAKMGFQELVVIGALGGRLDQTLANLSLLLLPELKELSVRLEDGSQEVFVFRTSTTLNGHPGDIVSLIPLWGAATGVLTEGLAYPLHNETLYPERSRGISNVMQANQARVSLSSGLLLCIHELTQK</sequence>
<dbReference type="AlphaFoldDB" id="A0A645AMX8"/>
<comment type="caution">
    <text evidence="6">The sequence shown here is derived from an EMBL/GenBank/DDBJ whole genome shotgun (WGS) entry which is preliminary data.</text>
</comment>
<keyword evidence="1 6" id="KW-0808">Transferase</keyword>
<dbReference type="GO" id="GO:0030975">
    <property type="term" value="F:thiamine binding"/>
    <property type="evidence" value="ECO:0007669"/>
    <property type="project" value="InterPro"/>
</dbReference>
<proteinExistence type="predicted"/>
<keyword evidence="3 6" id="KW-0418">Kinase</keyword>
<dbReference type="EMBL" id="VSSQ01013753">
    <property type="protein sequence ID" value="MPM52203.1"/>
    <property type="molecule type" value="Genomic_DNA"/>
</dbReference>
<protein>
    <submittedName>
        <fullName evidence="6">Thiamine pyrophosphokinase</fullName>
        <ecNumber evidence="6">2.7.6.2</ecNumber>
    </submittedName>
</protein>
<keyword evidence="4" id="KW-0067">ATP-binding</keyword>
<dbReference type="CDD" id="cd07995">
    <property type="entry name" value="TPK"/>
    <property type="match status" value="1"/>
</dbReference>
<dbReference type="GO" id="GO:0016301">
    <property type="term" value="F:kinase activity"/>
    <property type="evidence" value="ECO:0007669"/>
    <property type="project" value="UniProtKB-KW"/>
</dbReference>
<dbReference type="SMART" id="SM00983">
    <property type="entry name" value="TPK_B1_binding"/>
    <property type="match status" value="1"/>
</dbReference>
<dbReference type="PANTHER" id="PTHR41299:SF1">
    <property type="entry name" value="THIAMINE PYROPHOSPHOKINASE"/>
    <property type="match status" value="1"/>
</dbReference>
<dbReference type="InterPro" id="IPR007373">
    <property type="entry name" value="Thiamin_PyroPKinase_B1-bd"/>
</dbReference>
<evidence type="ECO:0000313" key="6">
    <source>
        <dbReference type="EMBL" id="MPM52203.1"/>
    </source>
</evidence>
<reference evidence="6" key="1">
    <citation type="submission" date="2019-08" db="EMBL/GenBank/DDBJ databases">
        <authorList>
            <person name="Kucharzyk K."/>
            <person name="Murdoch R.W."/>
            <person name="Higgins S."/>
            <person name="Loffler F."/>
        </authorList>
    </citation>
    <scope>NUCLEOTIDE SEQUENCE</scope>
</reference>
<evidence type="ECO:0000259" key="5">
    <source>
        <dbReference type="SMART" id="SM00983"/>
    </source>
</evidence>
<evidence type="ECO:0000256" key="3">
    <source>
        <dbReference type="ARBA" id="ARBA00022777"/>
    </source>
</evidence>
<dbReference type="EC" id="2.7.6.2" evidence="6"/>
<organism evidence="6">
    <name type="scientific">bioreactor metagenome</name>
    <dbReference type="NCBI Taxonomy" id="1076179"/>
    <lineage>
        <taxon>unclassified sequences</taxon>
        <taxon>metagenomes</taxon>
        <taxon>ecological metagenomes</taxon>
    </lineage>
</organism>
<keyword evidence="2" id="KW-0547">Nucleotide-binding</keyword>
<dbReference type="SUPFAM" id="SSF63862">
    <property type="entry name" value="Thiamin pyrophosphokinase, substrate-binding domain"/>
    <property type="match status" value="1"/>
</dbReference>
<dbReference type="Gene3D" id="3.40.50.10240">
    <property type="entry name" value="Thiamin pyrophosphokinase, catalytic domain"/>
    <property type="match status" value="1"/>
</dbReference>
<dbReference type="GO" id="GO:0006772">
    <property type="term" value="P:thiamine metabolic process"/>
    <property type="evidence" value="ECO:0007669"/>
    <property type="project" value="InterPro"/>
</dbReference>
<accession>A0A645AMX8</accession>
<dbReference type="GO" id="GO:0004788">
    <property type="term" value="F:thiamine diphosphokinase activity"/>
    <property type="evidence" value="ECO:0007669"/>
    <property type="project" value="UniProtKB-EC"/>
</dbReference>
<evidence type="ECO:0000256" key="1">
    <source>
        <dbReference type="ARBA" id="ARBA00022679"/>
    </source>
</evidence>
<evidence type="ECO:0000256" key="2">
    <source>
        <dbReference type="ARBA" id="ARBA00022741"/>
    </source>
</evidence>
<name>A0A645AMX8_9ZZZZ</name>
<dbReference type="SUPFAM" id="SSF63999">
    <property type="entry name" value="Thiamin pyrophosphokinase, catalytic domain"/>
    <property type="match status" value="1"/>
</dbReference>
<feature type="domain" description="Thiamin pyrophosphokinase thiamin-binding" evidence="5">
    <location>
        <begin position="133"/>
        <end position="207"/>
    </location>
</feature>
<dbReference type="InterPro" id="IPR007371">
    <property type="entry name" value="TPK_catalytic"/>
</dbReference>
<dbReference type="GO" id="GO:0005524">
    <property type="term" value="F:ATP binding"/>
    <property type="evidence" value="ECO:0007669"/>
    <property type="project" value="UniProtKB-KW"/>
</dbReference>
<evidence type="ECO:0000256" key="4">
    <source>
        <dbReference type="ARBA" id="ARBA00022840"/>
    </source>
</evidence>
<dbReference type="InterPro" id="IPR036371">
    <property type="entry name" value="TPK_B1-bd_sf"/>
</dbReference>
<dbReference type="GO" id="GO:0009229">
    <property type="term" value="P:thiamine diphosphate biosynthetic process"/>
    <property type="evidence" value="ECO:0007669"/>
    <property type="project" value="InterPro"/>
</dbReference>
<gene>
    <name evidence="6" type="primary">thiN_12</name>
    <name evidence="6" type="ORF">SDC9_98959</name>
</gene>
<dbReference type="PANTHER" id="PTHR41299">
    <property type="entry name" value="THIAMINE PYROPHOSPHOKINASE"/>
    <property type="match status" value="1"/>
</dbReference>
<dbReference type="InterPro" id="IPR053149">
    <property type="entry name" value="TPK"/>
</dbReference>
<dbReference type="InterPro" id="IPR036759">
    <property type="entry name" value="TPK_catalytic_sf"/>
</dbReference>
<dbReference type="Pfam" id="PF04265">
    <property type="entry name" value="TPK_B1_binding"/>
    <property type="match status" value="1"/>
</dbReference>
<dbReference type="Pfam" id="PF04263">
    <property type="entry name" value="TPK_catalytic"/>
    <property type="match status" value="1"/>
</dbReference>
<dbReference type="NCBIfam" id="TIGR01378">
    <property type="entry name" value="thi_PPkinase"/>
    <property type="match status" value="1"/>
</dbReference>
<dbReference type="InterPro" id="IPR006282">
    <property type="entry name" value="Thi_PPkinase"/>
</dbReference>